<dbReference type="AlphaFoldDB" id="A0A843VH64"/>
<evidence type="ECO:0008006" key="7">
    <source>
        <dbReference type="Google" id="ProtNLM"/>
    </source>
</evidence>
<feature type="repeat" description="PPR" evidence="3">
    <location>
        <begin position="360"/>
        <end position="394"/>
    </location>
</feature>
<feature type="region of interest" description="Disordered" evidence="4">
    <location>
        <begin position="1"/>
        <end position="45"/>
    </location>
</feature>
<proteinExistence type="inferred from homology"/>
<feature type="repeat" description="PPR" evidence="3">
    <location>
        <begin position="290"/>
        <end position="324"/>
    </location>
</feature>
<reference evidence="5" key="1">
    <citation type="submission" date="2017-07" db="EMBL/GenBank/DDBJ databases">
        <title>Taro Niue Genome Assembly and Annotation.</title>
        <authorList>
            <person name="Atibalentja N."/>
            <person name="Keating K."/>
            <person name="Fields C.J."/>
        </authorList>
    </citation>
    <scope>NUCLEOTIDE SEQUENCE</scope>
    <source>
        <strain evidence="5">Niue_2</strain>
        <tissue evidence="5">Leaf</tissue>
    </source>
</reference>
<accession>A0A843VH64</accession>
<dbReference type="PANTHER" id="PTHR47447:SF28">
    <property type="entry name" value="PENTACOTRIPEPTIDE-REPEAT REGION OF PRORP DOMAIN-CONTAINING PROTEIN"/>
    <property type="match status" value="1"/>
</dbReference>
<evidence type="ECO:0000313" key="5">
    <source>
        <dbReference type="EMBL" id="MQL95285.1"/>
    </source>
</evidence>
<evidence type="ECO:0000313" key="6">
    <source>
        <dbReference type="Proteomes" id="UP000652761"/>
    </source>
</evidence>
<evidence type="ECO:0000256" key="3">
    <source>
        <dbReference type="PROSITE-ProRule" id="PRU00708"/>
    </source>
</evidence>
<feature type="repeat" description="PPR" evidence="3">
    <location>
        <begin position="325"/>
        <end position="359"/>
    </location>
</feature>
<gene>
    <name evidence="5" type="ORF">Taro_027958</name>
</gene>
<dbReference type="Proteomes" id="UP000652761">
    <property type="component" value="Unassembled WGS sequence"/>
</dbReference>
<feature type="compositionally biased region" description="Low complexity" evidence="4">
    <location>
        <begin position="1"/>
        <end position="14"/>
    </location>
</feature>
<dbReference type="OrthoDB" id="185373at2759"/>
<feature type="compositionally biased region" description="Pro residues" evidence="4">
    <location>
        <begin position="15"/>
        <end position="34"/>
    </location>
</feature>
<evidence type="ECO:0000256" key="4">
    <source>
        <dbReference type="SAM" id="MobiDB-lite"/>
    </source>
</evidence>
<dbReference type="Gene3D" id="1.25.40.10">
    <property type="entry name" value="Tetratricopeptide repeat domain"/>
    <property type="match status" value="3"/>
</dbReference>
<feature type="repeat" description="PPR" evidence="3">
    <location>
        <begin position="255"/>
        <end position="289"/>
    </location>
</feature>
<keyword evidence="2" id="KW-0677">Repeat</keyword>
<evidence type="ECO:0000256" key="2">
    <source>
        <dbReference type="ARBA" id="ARBA00022737"/>
    </source>
</evidence>
<dbReference type="InterPro" id="IPR002885">
    <property type="entry name" value="PPR_rpt"/>
</dbReference>
<feature type="repeat" description="PPR" evidence="3">
    <location>
        <begin position="174"/>
        <end position="208"/>
    </location>
</feature>
<keyword evidence="6" id="KW-1185">Reference proteome</keyword>
<dbReference type="Pfam" id="PF01535">
    <property type="entry name" value="PPR"/>
    <property type="match status" value="3"/>
</dbReference>
<protein>
    <recommendedName>
        <fullName evidence="7">Pentatricopeptide repeat-containing protein</fullName>
    </recommendedName>
</protein>
<evidence type="ECO:0000256" key="1">
    <source>
        <dbReference type="ARBA" id="ARBA00007626"/>
    </source>
</evidence>
<dbReference type="InterPro" id="IPR011990">
    <property type="entry name" value="TPR-like_helical_dom_sf"/>
</dbReference>
<feature type="repeat" description="PPR" evidence="3">
    <location>
        <begin position="466"/>
        <end position="500"/>
    </location>
</feature>
<comment type="similarity">
    <text evidence="1">Belongs to the PPR family. P subfamily.</text>
</comment>
<organism evidence="5 6">
    <name type="scientific">Colocasia esculenta</name>
    <name type="common">Wild taro</name>
    <name type="synonym">Arum esculentum</name>
    <dbReference type="NCBI Taxonomy" id="4460"/>
    <lineage>
        <taxon>Eukaryota</taxon>
        <taxon>Viridiplantae</taxon>
        <taxon>Streptophyta</taxon>
        <taxon>Embryophyta</taxon>
        <taxon>Tracheophyta</taxon>
        <taxon>Spermatophyta</taxon>
        <taxon>Magnoliopsida</taxon>
        <taxon>Liliopsida</taxon>
        <taxon>Araceae</taxon>
        <taxon>Aroideae</taxon>
        <taxon>Colocasieae</taxon>
        <taxon>Colocasia</taxon>
    </lineage>
</organism>
<name>A0A843VH64_COLES</name>
<comment type="caution">
    <text evidence="5">The sequence shown here is derived from an EMBL/GenBank/DDBJ whole genome shotgun (WGS) entry which is preliminary data.</text>
</comment>
<dbReference type="Pfam" id="PF13041">
    <property type="entry name" value="PPR_2"/>
    <property type="match status" value="2"/>
</dbReference>
<sequence>MAMARPLRPFLSLTSPPPPPLPSPLPPLSSPFPPRDLSSCGGGDGEEGDPLVADVVSILTEQRSRSRWGFLKSLYGPSGLTPAQAALVTLSLRNNPRLALRFFRWSEAASLCRHDLSSYAAIVHVLARARLRSAAQSLIRSAILQASAEGGGGENAPVEVLAALDKSYRTFDSAPLVFDLLVRACLQAGRVEQAVELVRKLRRRGLSPAVGTCNEVIRAVSRGRGAEAGFEIYEELFVLSDGGIGVPSRGRTCPNVQTFNALLLSLHREGRLDDAERIRGEMEKFVCSPNCFTFSILMAGLCEEGKVREANSLWEEMAAKGIKPDATAYNTFLVGFCKIGEMDRAKELFREMALEGVEPTGTTYDRLICGYCCIRDVHNALLLFDEMRRKDFAPEVSTVDELIEELCRQRRIAEGLRVFRGEMGVVGFVPSKQMYVSLIRGFCRHGLVEEGLKLQKEMAGKGFEPDSEIYGAFFQVYTEKGDVERAGRLKDEMLKLGVQERLKPAASADEQSSH</sequence>
<feature type="repeat" description="PPR" evidence="3">
    <location>
        <begin position="431"/>
        <end position="465"/>
    </location>
</feature>
<dbReference type="NCBIfam" id="TIGR00756">
    <property type="entry name" value="PPR"/>
    <property type="match status" value="6"/>
</dbReference>
<dbReference type="EMBL" id="NMUH01001778">
    <property type="protein sequence ID" value="MQL95285.1"/>
    <property type="molecule type" value="Genomic_DNA"/>
</dbReference>
<dbReference type="PANTHER" id="PTHR47447">
    <property type="entry name" value="OS03G0856100 PROTEIN"/>
    <property type="match status" value="1"/>
</dbReference>
<dbReference type="PROSITE" id="PS51375">
    <property type="entry name" value="PPR"/>
    <property type="match status" value="7"/>
</dbReference>